<name>A0ABY3RR13_9MICO</name>
<keyword evidence="2" id="KW-0808">Transferase</keyword>
<dbReference type="Proteomes" id="UP001199642">
    <property type="component" value="Chromosome"/>
</dbReference>
<reference evidence="2 3" key="1">
    <citation type="submission" date="2023-01" db="EMBL/GenBank/DDBJ databases">
        <title>Characterization of estradiol degrading bacteria Microbacterium sp. MZT7 and reveal degrading genes through genome analysis.</title>
        <authorList>
            <person name="Hao P."/>
            <person name="Gao Y."/>
        </authorList>
    </citation>
    <scope>NUCLEOTIDE SEQUENCE [LARGE SCALE GENOMIC DNA]</scope>
    <source>
        <strain evidence="2 3">MZT7</strain>
    </source>
</reference>
<sequence length="372" mass="41361">MRTSEQRSPRRSRGTATRRTRTFVSLTGPAGNIGDALIRRETLRWAEGTSDELVAYTGEGPDVWLRQLGMPAHAVVLRSKRSVPRWLWLLLTAPRRPVLVFEAGEIPLDRGNGLREVVFLAETLIVRLKGGVVVRPPRGIRAPSWPALAIHRLAARLSQVALWRDARSMRIARSGRLAPDIGFAAGSRPGRDWHERTDLVVSLRGARPLPDAAWLDGVRRAADDAGLTIRTVVQVREDEERARELARLLGGEFEPWGDVDPRDQEERLRERYDGAQLVVSDRMHVLVLAALSGAIPVELVPHPTAKITAAFAAIGLDGVSHDASAREPEQLRAILRPSPERAAEVAERVHRAATDLARIHREIRARIERART</sequence>
<dbReference type="Pfam" id="PF04230">
    <property type="entry name" value="PS_pyruv_trans"/>
    <property type="match status" value="1"/>
</dbReference>
<evidence type="ECO:0000259" key="1">
    <source>
        <dbReference type="Pfam" id="PF04230"/>
    </source>
</evidence>
<organism evidence="2 3">
    <name type="scientific">Microbacterium resistens</name>
    <dbReference type="NCBI Taxonomy" id="156977"/>
    <lineage>
        <taxon>Bacteria</taxon>
        <taxon>Bacillati</taxon>
        <taxon>Actinomycetota</taxon>
        <taxon>Actinomycetes</taxon>
        <taxon>Micrococcales</taxon>
        <taxon>Microbacteriaceae</taxon>
        <taxon>Microbacterium</taxon>
    </lineage>
</organism>
<gene>
    <name evidence="2" type="ORF">K8F61_17505</name>
</gene>
<protein>
    <submittedName>
        <fullName evidence="2">Polysaccharide pyruvyl transferase family protein</fullName>
    </submittedName>
</protein>
<evidence type="ECO:0000313" key="3">
    <source>
        <dbReference type="Proteomes" id="UP001199642"/>
    </source>
</evidence>
<proteinExistence type="predicted"/>
<dbReference type="GO" id="GO:0016740">
    <property type="term" value="F:transferase activity"/>
    <property type="evidence" value="ECO:0007669"/>
    <property type="project" value="UniProtKB-KW"/>
</dbReference>
<dbReference type="EMBL" id="CP082781">
    <property type="protein sequence ID" value="UGS26399.1"/>
    <property type="molecule type" value="Genomic_DNA"/>
</dbReference>
<dbReference type="InterPro" id="IPR007345">
    <property type="entry name" value="Polysacch_pyruvyl_Trfase"/>
</dbReference>
<keyword evidence="3" id="KW-1185">Reference proteome</keyword>
<accession>A0ABY3RR13</accession>
<evidence type="ECO:0000313" key="2">
    <source>
        <dbReference type="EMBL" id="UGS26399.1"/>
    </source>
</evidence>
<dbReference type="RefSeq" id="WP_231820112.1">
    <property type="nucleotide sequence ID" value="NZ_CP082781.1"/>
</dbReference>
<feature type="domain" description="Polysaccharide pyruvyl transferase" evidence="1">
    <location>
        <begin position="149"/>
        <end position="293"/>
    </location>
</feature>